<gene>
    <name evidence="7" type="ORF">F9K24_03505</name>
</gene>
<keyword evidence="4 7" id="KW-0808">Transferase</keyword>
<evidence type="ECO:0000256" key="3">
    <source>
        <dbReference type="ARBA" id="ARBA00022603"/>
    </source>
</evidence>
<dbReference type="PRINTS" id="PR00996">
    <property type="entry name" value="CHERMTFRASE"/>
</dbReference>
<organism evidence="7 8">
    <name type="scientific">Leptonema illini</name>
    <dbReference type="NCBI Taxonomy" id="183"/>
    <lineage>
        <taxon>Bacteria</taxon>
        <taxon>Pseudomonadati</taxon>
        <taxon>Spirochaetota</taxon>
        <taxon>Spirochaetia</taxon>
        <taxon>Leptospirales</taxon>
        <taxon>Leptospiraceae</taxon>
        <taxon>Leptonema</taxon>
    </lineage>
</organism>
<evidence type="ECO:0000313" key="7">
    <source>
        <dbReference type="EMBL" id="KAB2934856.1"/>
    </source>
</evidence>
<dbReference type="InterPro" id="IPR022641">
    <property type="entry name" value="CheR_N"/>
</dbReference>
<dbReference type="GO" id="GO:0032259">
    <property type="term" value="P:methylation"/>
    <property type="evidence" value="ECO:0007669"/>
    <property type="project" value="UniProtKB-KW"/>
</dbReference>
<evidence type="ECO:0000256" key="5">
    <source>
        <dbReference type="ARBA" id="ARBA00022691"/>
    </source>
</evidence>
<dbReference type="InterPro" id="IPR036804">
    <property type="entry name" value="CheR_N_sf"/>
</dbReference>
<dbReference type="PANTHER" id="PTHR24422">
    <property type="entry name" value="CHEMOTAXIS PROTEIN METHYLTRANSFERASE"/>
    <property type="match status" value="1"/>
</dbReference>
<dbReference type="SMART" id="SM00138">
    <property type="entry name" value="MeTrc"/>
    <property type="match status" value="1"/>
</dbReference>
<dbReference type="PANTHER" id="PTHR24422:SF21">
    <property type="entry name" value="CHEMOTAXIS PROTEIN METHYLTRANSFERASE 1"/>
    <property type="match status" value="1"/>
</dbReference>
<dbReference type="Gene3D" id="1.10.155.10">
    <property type="entry name" value="Chemotaxis receptor methyltransferase CheR, N-terminal domain"/>
    <property type="match status" value="1"/>
</dbReference>
<protein>
    <recommendedName>
        <fullName evidence="2">protein-glutamate O-methyltransferase</fullName>
        <ecNumber evidence="2">2.1.1.80</ecNumber>
    </recommendedName>
</protein>
<evidence type="ECO:0000259" key="6">
    <source>
        <dbReference type="PROSITE" id="PS50123"/>
    </source>
</evidence>
<keyword evidence="3 7" id="KW-0489">Methyltransferase</keyword>
<evidence type="ECO:0000256" key="1">
    <source>
        <dbReference type="ARBA" id="ARBA00001541"/>
    </source>
</evidence>
<keyword evidence="5" id="KW-0949">S-adenosyl-L-methionine</keyword>
<dbReference type="InterPro" id="IPR000780">
    <property type="entry name" value="CheR_MeTrfase"/>
</dbReference>
<dbReference type="InterPro" id="IPR029063">
    <property type="entry name" value="SAM-dependent_MTases_sf"/>
</dbReference>
<dbReference type="SUPFAM" id="SSF53335">
    <property type="entry name" value="S-adenosyl-L-methionine-dependent methyltransferases"/>
    <property type="match status" value="1"/>
</dbReference>
<accession>A0A833M022</accession>
<dbReference type="InterPro" id="IPR050903">
    <property type="entry name" value="Bact_Chemotaxis_MeTrfase"/>
</dbReference>
<proteinExistence type="predicted"/>
<evidence type="ECO:0000256" key="4">
    <source>
        <dbReference type="ARBA" id="ARBA00022679"/>
    </source>
</evidence>
<dbReference type="SUPFAM" id="SSF47757">
    <property type="entry name" value="Chemotaxis receptor methyltransferase CheR, N-terminal domain"/>
    <property type="match status" value="1"/>
</dbReference>
<dbReference type="EC" id="2.1.1.80" evidence="2"/>
<evidence type="ECO:0000313" key="8">
    <source>
        <dbReference type="Proteomes" id="UP000460298"/>
    </source>
</evidence>
<comment type="catalytic activity">
    <reaction evidence="1">
        <text>L-glutamyl-[protein] + S-adenosyl-L-methionine = [protein]-L-glutamate 5-O-methyl ester + S-adenosyl-L-homocysteine</text>
        <dbReference type="Rhea" id="RHEA:24452"/>
        <dbReference type="Rhea" id="RHEA-COMP:10208"/>
        <dbReference type="Rhea" id="RHEA-COMP:10311"/>
        <dbReference type="ChEBI" id="CHEBI:29973"/>
        <dbReference type="ChEBI" id="CHEBI:57856"/>
        <dbReference type="ChEBI" id="CHEBI:59789"/>
        <dbReference type="ChEBI" id="CHEBI:82795"/>
        <dbReference type="EC" id="2.1.1.80"/>
    </reaction>
</comment>
<comment type="caution">
    <text evidence="7">The sequence shown here is derived from an EMBL/GenBank/DDBJ whole genome shotgun (WGS) entry which is preliminary data.</text>
</comment>
<reference evidence="7 8" key="1">
    <citation type="submission" date="2019-10" db="EMBL/GenBank/DDBJ databases">
        <title>Extracellular Electron Transfer in a Candidatus Methanoperedens spp. Enrichment Culture.</title>
        <authorList>
            <person name="Berger S."/>
            <person name="Rangel Shaw D."/>
            <person name="Berben T."/>
            <person name="In 'T Zandt M."/>
            <person name="Frank J."/>
            <person name="Reimann J."/>
            <person name="Jetten M.S.M."/>
            <person name="Welte C.U."/>
        </authorList>
    </citation>
    <scope>NUCLEOTIDE SEQUENCE [LARGE SCALE GENOMIC DNA]</scope>
    <source>
        <strain evidence="7">SB12</strain>
    </source>
</reference>
<feature type="domain" description="CheR-type methyltransferase" evidence="6">
    <location>
        <begin position="1"/>
        <end position="278"/>
    </location>
</feature>
<dbReference type="Proteomes" id="UP000460298">
    <property type="component" value="Unassembled WGS sequence"/>
</dbReference>
<dbReference type="Pfam" id="PF03705">
    <property type="entry name" value="CheR_N"/>
    <property type="match status" value="1"/>
</dbReference>
<dbReference type="GO" id="GO:0008983">
    <property type="term" value="F:protein-glutamate O-methyltransferase activity"/>
    <property type="evidence" value="ECO:0007669"/>
    <property type="project" value="UniProtKB-EC"/>
</dbReference>
<dbReference type="Pfam" id="PF01739">
    <property type="entry name" value="CheR"/>
    <property type="match status" value="1"/>
</dbReference>
<dbReference type="EMBL" id="WBUI01000002">
    <property type="protein sequence ID" value="KAB2934856.1"/>
    <property type="molecule type" value="Genomic_DNA"/>
</dbReference>
<name>A0A833M022_9LEPT</name>
<sequence length="278" mass="32149">MDHKQLVSIIQNMTGVYLTDDKIYLLDSRLRDLMKEHSLQNYDEVAARLIGGTDENFTHRLIDQITTHETKFFRDESIFNALVDQMIPEWMDRRGISASSPRSETLSIWSAACSTGQEPYSIAMIIRDRFPLIYPNLRITATDISRDSVERAKAGYYTNFEIQRGMPPHMLTKYFTQEKDGYRITNELKTGIDFKTHNLVSDPFPGRFDFIFCRNVLIYFDEGTRKTILVKLRDSLKDDGALVLGSSENLIGSLPNYIVREAGLARYYEFSTQVTFFK</sequence>
<dbReference type="AlphaFoldDB" id="A0A833M022"/>
<dbReference type="Gene3D" id="3.40.50.150">
    <property type="entry name" value="Vaccinia Virus protein VP39"/>
    <property type="match status" value="1"/>
</dbReference>
<evidence type="ECO:0000256" key="2">
    <source>
        <dbReference type="ARBA" id="ARBA00012534"/>
    </source>
</evidence>
<dbReference type="PROSITE" id="PS50123">
    <property type="entry name" value="CHER"/>
    <property type="match status" value="1"/>
</dbReference>
<dbReference type="InterPro" id="IPR022642">
    <property type="entry name" value="CheR_C"/>
</dbReference>